<evidence type="ECO:0000313" key="1">
    <source>
        <dbReference type="EMBL" id="QJE02923.1"/>
    </source>
</evidence>
<proteinExistence type="predicted"/>
<sequence length="103" mass="11945">MSVRQKKQELLDAMHRARELEPSSFVPNKLLDTLIQRMQLKNDAELCRVLEVQPPIISKIRHRKLNVGATILLRMHEKSNIPIRELKELTAASRTPPEGRVHH</sequence>
<keyword evidence="2" id="KW-1185">Reference proteome</keyword>
<accession>A0A7Z2ZUU5</accession>
<reference evidence="1 2" key="1">
    <citation type="submission" date="2020-04" db="EMBL/GenBank/DDBJ databases">
        <title>Genome sequencing of novel species.</title>
        <authorList>
            <person name="Heo J."/>
            <person name="Kim S.-J."/>
            <person name="Kim J.-S."/>
            <person name="Hong S.-B."/>
            <person name="Kwon S.-W."/>
        </authorList>
    </citation>
    <scope>NUCLEOTIDE SEQUENCE [LARGE SCALE GENOMIC DNA]</scope>
    <source>
        <strain evidence="1 2">GN2-R2</strain>
    </source>
</reference>
<gene>
    <name evidence="1" type="ORF">HH212_25420</name>
</gene>
<dbReference type="Proteomes" id="UP000502415">
    <property type="component" value="Chromosome"/>
</dbReference>
<dbReference type="AlphaFoldDB" id="A0A7Z2ZUU5"/>
<organism evidence="1 2">
    <name type="scientific">Massilia forsythiae</name>
    <dbReference type="NCBI Taxonomy" id="2728020"/>
    <lineage>
        <taxon>Bacteria</taxon>
        <taxon>Pseudomonadati</taxon>
        <taxon>Pseudomonadota</taxon>
        <taxon>Betaproteobacteria</taxon>
        <taxon>Burkholderiales</taxon>
        <taxon>Oxalobacteraceae</taxon>
        <taxon>Telluria group</taxon>
        <taxon>Massilia</taxon>
    </lineage>
</organism>
<name>A0A7Z2ZUU5_9BURK</name>
<evidence type="ECO:0000313" key="2">
    <source>
        <dbReference type="Proteomes" id="UP000502415"/>
    </source>
</evidence>
<evidence type="ECO:0008006" key="3">
    <source>
        <dbReference type="Google" id="ProtNLM"/>
    </source>
</evidence>
<dbReference type="KEGG" id="mfy:HH212_25420"/>
<protein>
    <recommendedName>
        <fullName evidence="3">XRE family transcriptional regulator</fullName>
    </recommendedName>
</protein>
<dbReference type="RefSeq" id="WP_170205004.1">
    <property type="nucleotide sequence ID" value="NZ_CP051685.1"/>
</dbReference>
<dbReference type="EMBL" id="CP051685">
    <property type="protein sequence ID" value="QJE02923.1"/>
    <property type="molecule type" value="Genomic_DNA"/>
</dbReference>